<evidence type="ECO:0000259" key="1">
    <source>
        <dbReference type="Pfam" id="PF01548"/>
    </source>
</evidence>
<dbReference type="PANTHER" id="PTHR33055">
    <property type="entry name" value="TRANSPOSASE FOR INSERTION SEQUENCE ELEMENT IS1111A"/>
    <property type="match status" value="1"/>
</dbReference>
<protein>
    <submittedName>
        <fullName evidence="3">Transposase</fullName>
    </submittedName>
</protein>
<dbReference type="PANTHER" id="PTHR33055:SF17">
    <property type="entry name" value="THIRD ORF IN TRANSPOSON ISC1491"/>
    <property type="match status" value="1"/>
</dbReference>
<evidence type="ECO:0000313" key="4">
    <source>
        <dbReference type="Proteomes" id="UP001593833"/>
    </source>
</evidence>
<comment type="caution">
    <text evidence="3">The sequence shown here is derived from an EMBL/GenBank/DDBJ whole genome shotgun (WGS) entry which is preliminary data.</text>
</comment>
<dbReference type="EMBL" id="JBHPKH010000021">
    <property type="protein sequence ID" value="MFC1572571.1"/>
    <property type="molecule type" value="Genomic_DNA"/>
</dbReference>
<name>A0ABV6YJR6_UNCEI</name>
<dbReference type="InterPro" id="IPR003346">
    <property type="entry name" value="Transposase_20"/>
</dbReference>
<dbReference type="Pfam" id="PF01548">
    <property type="entry name" value="DEDD_Tnp_IS110"/>
    <property type="match status" value="1"/>
</dbReference>
<dbReference type="InterPro" id="IPR002525">
    <property type="entry name" value="Transp_IS110-like_N"/>
</dbReference>
<dbReference type="Pfam" id="PF02371">
    <property type="entry name" value="Transposase_20"/>
    <property type="match status" value="1"/>
</dbReference>
<feature type="domain" description="Transposase IS116/IS110/IS902 C-terminal" evidence="2">
    <location>
        <begin position="209"/>
        <end position="259"/>
    </location>
</feature>
<dbReference type="Proteomes" id="UP001593833">
    <property type="component" value="Unassembled WGS sequence"/>
</dbReference>
<accession>A0ABV6YJR6</accession>
<dbReference type="InterPro" id="IPR047650">
    <property type="entry name" value="Transpos_IS110"/>
</dbReference>
<gene>
    <name evidence="3" type="ORF">ACFL6M_03125</name>
</gene>
<organism evidence="3 4">
    <name type="scientific">Eiseniibacteriota bacterium</name>
    <dbReference type="NCBI Taxonomy" id="2212470"/>
    <lineage>
        <taxon>Bacteria</taxon>
        <taxon>Candidatus Eiseniibacteriota</taxon>
    </lineage>
</organism>
<evidence type="ECO:0000313" key="3">
    <source>
        <dbReference type="EMBL" id="MFC1572571.1"/>
    </source>
</evidence>
<keyword evidence="4" id="KW-1185">Reference proteome</keyword>
<proteinExistence type="predicted"/>
<feature type="domain" description="Transposase IS110-like N-terminal" evidence="1">
    <location>
        <begin position="5"/>
        <end position="143"/>
    </location>
</feature>
<reference evidence="3 4" key="1">
    <citation type="submission" date="2024-09" db="EMBL/GenBank/DDBJ databases">
        <authorList>
            <person name="D'Angelo T."/>
        </authorList>
    </citation>
    <scope>NUCLEOTIDE SEQUENCE [LARGE SCALE GENOMIC DNA]</scope>
    <source>
        <strain evidence="3">SAG AM-320-E07</strain>
    </source>
</reference>
<sequence>MDRYIGLDAHASSCTVGVVGPSGRRLQSQVLETNARSLISFLKTIPKPRHLCLEEGTQAGWLYEVLAPHVQEIVVAGVGGQKDHGPKSDKRDGFGLAEKLRIGAIKTRVYKGLGEFRVLRELSRAHGMMVSDLIRTKNRIKSLYRSRGIATGGKEVYSPAAREKWLKKLPASVRPLAGILYQELDAIGELQGEAEQEMLSGARTHRIYRILKTCPGMGPIRVAQMLPIVVTPYRFSNKRAFWAYAGLAVVTRSSSDWTRAPDGSWERAPVQWTRGLNRNYNRVLKQIFKGAATTVIQRARQEEPLYRHYQQLLDGGTKPNLAKLTIARQIASITLSMWRSKEEYNPAKLTTK</sequence>
<evidence type="ECO:0000259" key="2">
    <source>
        <dbReference type="Pfam" id="PF02371"/>
    </source>
</evidence>